<gene>
    <name evidence="4" type="ORF">ABT211_42125</name>
</gene>
<dbReference type="Pfam" id="PF13581">
    <property type="entry name" value="HATPase_c_2"/>
    <property type="match status" value="1"/>
</dbReference>
<dbReference type="EMBL" id="JBEOZM010000036">
    <property type="protein sequence ID" value="MER6273810.1"/>
    <property type="molecule type" value="Genomic_DNA"/>
</dbReference>
<dbReference type="CDD" id="cd16936">
    <property type="entry name" value="HATPase_RsbW-like"/>
    <property type="match status" value="1"/>
</dbReference>
<reference evidence="4 5" key="1">
    <citation type="submission" date="2024-06" db="EMBL/GenBank/DDBJ databases">
        <title>The Natural Products Discovery Center: Release of the First 8490 Sequenced Strains for Exploring Actinobacteria Biosynthetic Diversity.</title>
        <authorList>
            <person name="Kalkreuter E."/>
            <person name="Kautsar S.A."/>
            <person name="Yang D."/>
            <person name="Bader C.D."/>
            <person name="Teijaro C.N."/>
            <person name="Fluegel L."/>
            <person name="Davis C.M."/>
            <person name="Simpson J.R."/>
            <person name="Lauterbach L."/>
            <person name="Steele A.D."/>
            <person name="Gui C."/>
            <person name="Meng S."/>
            <person name="Li G."/>
            <person name="Viehrig K."/>
            <person name="Ye F."/>
            <person name="Su P."/>
            <person name="Kiefer A.F."/>
            <person name="Nichols A."/>
            <person name="Cepeda A.J."/>
            <person name="Yan W."/>
            <person name="Fan B."/>
            <person name="Jiang Y."/>
            <person name="Adhikari A."/>
            <person name="Zheng C.-J."/>
            <person name="Schuster L."/>
            <person name="Cowan T.M."/>
            <person name="Smanski M.J."/>
            <person name="Chevrette M.G."/>
            <person name="De Carvalho L.P.S."/>
            <person name="Shen B."/>
        </authorList>
    </citation>
    <scope>NUCLEOTIDE SEQUENCE [LARGE SCALE GENOMIC DNA]</scope>
    <source>
        <strain evidence="4 5">NPDC001694</strain>
    </source>
</reference>
<dbReference type="InterPro" id="IPR003594">
    <property type="entry name" value="HATPase_dom"/>
</dbReference>
<dbReference type="Proteomes" id="UP001490365">
    <property type="component" value="Unassembled WGS sequence"/>
</dbReference>
<dbReference type="SUPFAM" id="SSF55781">
    <property type="entry name" value="GAF domain-like"/>
    <property type="match status" value="1"/>
</dbReference>
<name>A0ABV1TUV9_9ACTN</name>
<dbReference type="InterPro" id="IPR036890">
    <property type="entry name" value="HATPase_C_sf"/>
</dbReference>
<feature type="domain" description="PPM-type phosphatase" evidence="3">
    <location>
        <begin position="268"/>
        <end position="499"/>
    </location>
</feature>
<dbReference type="InterPro" id="IPR001932">
    <property type="entry name" value="PPM-type_phosphatase-like_dom"/>
</dbReference>
<keyword evidence="1" id="KW-0378">Hydrolase</keyword>
<feature type="compositionally biased region" description="Basic and acidic residues" evidence="2">
    <location>
        <begin position="1"/>
        <end position="10"/>
    </location>
</feature>
<evidence type="ECO:0000256" key="1">
    <source>
        <dbReference type="ARBA" id="ARBA00022801"/>
    </source>
</evidence>
<accession>A0ABV1TUV9</accession>
<dbReference type="InterPro" id="IPR003018">
    <property type="entry name" value="GAF"/>
</dbReference>
<dbReference type="InterPro" id="IPR036457">
    <property type="entry name" value="PPM-type-like_dom_sf"/>
</dbReference>
<dbReference type="InterPro" id="IPR052016">
    <property type="entry name" value="Bact_Sigma-Reg"/>
</dbReference>
<dbReference type="Pfam" id="PF01590">
    <property type="entry name" value="GAF"/>
    <property type="match status" value="1"/>
</dbReference>
<dbReference type="Gene3D" id="3.30.450.40">
    <property type="match status" value="1"/>
</dbReference>
<dbReference type="Pfam" id="PF07228">
    <property type="entry name" value="SpoIIE"/>
    <property type="match status" value="1"/>
</dbReference>
<evidence type="ECO:0000256" key="2">
    <source>
        <dbReference type="SAM" id="MobiDB-lite"/>
    </source>
</evidence>
<evidence type="ECO:0000259" key="3">
    <source>
        <dbReference type="SMART" id="SM00331"/>
    </source>
</evidence>
<dbReference type="InterPro" id="IPR029016">
    <property type="entry name" value="GAF-like_dom_sf"/>
</dbReference>
<dbReference type="PANTHER" id="PTHR43156">
    <property type="entry name" value="STAGE II SPORULATION PROTEIN E-RELATED"/>
    <property type="match status" value="1"/>
</dbReference>
<keyword evidence="5" id="KW-1185">Reference proteome</keyword>
<protein>
    <submittedName>
        <fullName evidence="4">SpoIIE family protein phosphatase</fullName>
    </submittedName>
</protein>
<dbReference type="Gene3D" id="3.60.40.10">
    <property type="entry name" value="PPM-type phosphatase domain"/>
    <property type="match status" value="1"/>
</dbReference>
<dbReference type="SMART" id="SM00331">
    <property type="entry name" value="PP2C_SIG"/>
    <property type="match status" value="1"/>
</dbReference>
<organism evidence="4 5">
    <name type="scientific">Streptomyces sp. 900105755</name>
    <dbReference type="NCBI Taxonomy" id="3154389"/>
    <lineage>
        <taxon>Bacteria</taxon>
        <taxon>Bacillati</taxon>
        <taxon>Actinomycetota</taxon>
        <taxon>Actinomycetes</taxon>
        <taxon>Kitasatosporales</taxon>
        <taxon>Streptomycetaceae</taxon>
        <taxon>Streptomyces</taxon>
    </lineage>
</organism>
<dbReference type="PANTHER" id="PTHR43156:SF2">
    <property type="entry name" value="STAGE II SPORULATION PROTEIN E"/>
    <property type="match status" value="1"/>
</dbReference>
<feature type="compositionally biased region" description="Basic and acidic residues" evidence="2">
    <location>
        <begin position="34"/>
        <end position="46"/>
    </location>
</feature>
<comment type="caution">
    <text evidence="4">The sequence shown here is derived from an EMBL/GenBank/DDBJ whole genome shotgun (WGS) entry which is preliminary data.</text>
</comment>
<dbReference type="SUPFAM" id="SSF55874">
    <property type="entry name" value="ATPase domain of HSP90 chaperone/DNA topoisomerase II/histidine kinase"/>
    <property type="match status" value="1"/>
</dbReference>
<feature type="region of interest" description="Disordered" evidence="2">
    <location>
        <begin position="1"/>
        <end position="49"/>
    </location>
</feature>
<dbReference type="RefSeq" id="WP_351962045.1">
    <property type="nucleotide sequence ID" value="NZ_JBEOZM010000036.1"/>
</dbReference>
<evidence type="ECO:0000313" key="4">
    <source>
        <dbReference type="EMBL" id="MER6273810.1"/>
    </source>
</evidence>
<proteinExistence type="predicted"/>
<sequence length="613" mass="65275">MELKKIRDPSTAEFSGRGGTDPSSTTARSHIHQRRIDGVHDVDSRSAPRAPVSIQHRTIIVVTCICRGPESPALGTSTDVFQTADRLAHAAVAELADFVAIEVSEPILHGDVSIPRPLRSGTPFRRAAFQSKRGTDVRPAYAVGDVSRIPRATPYRQALVDLRPRLIAHLVRDGRWPVHDPARAHCIREAQAHSAMVIPLVVGDAVLGLVGLYRRAESAPFDVDDLQAAVRFADRAAQCLDAVRDRIQGGVHARLLQRKLLPEALPSLGAIEAAEGELPVEGSGGEWFDIIPLSGARAALVVGAARGWGVDAAVGMSQLRAMIITLAMEDQAPDEILARLDDMATRRGEHLMSGLLSDVKYAGASCLLVVYDPVTGRCTSSRAGGSQLVIIHPDGVVGAPGLPSHPALGTHGHPYESAEVDVPPGTVLLLKSGGIDDAHPDGDAAAEHLHEVVNRSGLDARKIIESARRDVDPGHEPALLVARAQALDAKNVASLAVPSDPAAVAAARAWTRRQLATWMLDELASTTALIVSELVTNALRYATGPTELRLINDGHTLICEVSDTNGAVPRLHKARPSDEGGRGLSIVSELTQHQGTRLTARGKTVWTQQSHST</sequence>
<evidence type="ECO:0000313" key="5">
    <source>
        <dbReference type="Proteomes" id="UP001490365"/>
    </source>
</evidence>
<dbReference type="Gene3D" id="3.30.565.10">
    <property type="entry name" value="Histidine kinase-like ATPase, C-terminal domain"/>
    <property type="match status" value="1"/>
</dbReference>